<evidence type="ECO:0000313" key="2">
    <source>
        <dbReference type="EMBL" id="KZO95310.1"/>
    </source>
</evidence>
<evidence type="ECO:0000313" key="3">
    <source>
        <dbReference type="Proteomes" id="UP000076738"/>
    </source>
</evidence>
<sequence length="147" mass="16658">MSKVVWQNTTAEKLSRMWRGVGHAHPPKSTFGSQNGMQYTFRMFDVEETSRLSDELTTAGSSTYLDGTQKMHVRCADNTEATFKFAHTEGRAKTGAKQWRNGLPRKIMQFGRGEPSDKPYEPPRIEVVHPHRAGPNIVHYNRTPPDA</sequence>
<dbReference type="EMBL" id="KV417289">
    <property type="protein sequence ID" value="KZO95310.1"/>
    <property type="molecule type" value="Genomic_DNA"/>
</dbReference>
<reference evidence="2 3" key="1">
    <citation type="journal article" date="2016" name="Mol. Biol. Evol.">
        <title>Comparative Genomics of Early-Diverging Mushroom-Forming Fungi Provides Insights into the Origins of Lignocellulose Decay Capabilities.</title>
        <authorList>
            <person name="Nagy L.G."/>
            <person name="Riley R."/>
            <person name="Tritt A."/>
            <person name="Adam C."/>
            <person name="Daum C."/>
            <person name="Floudas D."/>
            <person name="Sun H."/>
            <person name="Yadav J.S."/>
            <person name="Pangilinan J."/>
            <person name="Larsson K.H."/>
            <person name="Matsuura K."/>
            <person name="Barry K."/>
            <person name="Labutti K."/>
            <person name="Kuo R."/>
            <person name="Ohm R.A."/>
            <person name="Bhattacharya S.S."/>
            <person name="Shirouzu T."/>
            <person name="Yoshinaga Y."/>
            <person name="Martin F.M."/>
            <person name="Grigoriev I.V."/>
            <person name="Hibbett D.S."/>
        </authorList>
    </citation>
    <scope>NUCLEOTIDE SEQUENCE [LARGE SCALE GENOMIC DNA]</scope>
    <source>
        <strain evidence="2 3">TUFC12733</strain>
    </source>
</reference>
<dbReference type="STRING" id="1330018.A0A167L460"/>
<evidence type="ECO:0000256" key="1">
    <source>
        <dbReference type="SAM" id="MobiDB-lite"/>
    </source>
</evidence>
<dbReference type="AlphaFoldDB" id="A0A167L460"/>
<organism evidence="2 3">
    <name type="scientific">Calocera viscosa (strain TUFC12733)</name>
    <dbReference type="NCBI Taxonomy" id="1330018"/>
    <lineage>
        <taxon>Eukaryota</taxon>
        <taxon>Fungi</taxon>
        <taxon>Dikarya</taxon>
        <taxon>Basidiomycota</taxon>
        <taxon>Agaricomycotina</taxon>
        <taxon>Dacrymycetes</taxon>
        <taxon>Dacrymycetales</taxon>
        <taxon>Dacrymycetaceae</taxon>
        <taxon>Calocera</taxon>
    </lineage>
</organism>
<accession>A0A167L460</accession>
<feature type="region of interest" description="Disordered" evidence="1">
    <location>
        <begin position="109"/>
        <end position="147"/>
    </location>
</feature>
<feature type="compositionally biased region" description="Basic and acidic residues" evidence="1">
    <location>
        <begin position="114"/>
        <end position="129"/>
    </location>
</feature>
<keyword evidence="3" id="KW-1185">Reference proteome</keyword>
<protein>
    <submittedName>
        <fullName evidence="2">Uncharacterized protein</fullName>
    </submittedName>
</protein>
<proteinExistence type="predicted"/>
<gene>
    <name evidence="2" type="ORF">CALVIDRAFT_166717</name>
</gene>
<dbReference type="OrthoDB" id="10268103at2759"/>
<name>A0A167L460_CALVF</name>
<dbReference type="Proteomes" id="UP000076738">
    <property type="component" value="Unassembled WGS sequence"/>
</dbReference>